<evidence type="ECO:0000259" key="3">
    <source>
        <dbReference type="Pfam" id="PF00350"/>
    </source>
</evidence>
<organism evidence="5 6">
    <name type="scientific">Botryobasidium botryosum (strain FD-172 SS1)</name>
    <dbReference type="NCBI Taxonomy" id="930990"/>
    <lineage>
        <taxon>Eukaryota</taxon>
        <taxon>Fungi</taxon>
        <taxon>Dikarya</taxon>
        <taxon>Basidiomycota</taxon>
        <taxon>Agaricomycotina</taxon>
        <taxon>Agaricomycetes</taxon>
        <taxon>Cantharellales</taxon>
        <taxon>Botryobasidiaceae</taxon>
        <taxon>Botryobasidium</taxon>
    </lineage>
</organism>
<dbReference type="Pfam" id="PF24564">
    <property type="entry name" value="DUF7605"/>
    <property type="match status" value="1"/>
</dbReference>
<dbReference type="OrthoDB" id="3598281at2759"/>
<accession>A0A067M743</accession>
<proteinExistence type="predicted"/>
<dbReference type="Gene3D" id="3.40.50.300">
    <property type="entry name" value="P-loop containing nucleotide triphosphate hydrolases"/>
    <property type="match status" value="1"/>
</dbReference>
<evidence type="ECO:0008006" key="7">
    <source>
        <dbReference type="Google" id="ProtNLM"/>
    </source>
</evidence>
<dbReference type="InterPro" id="IPR056024">
    <property type="entry name" value="DUF7605"/>
</dbReference>
<dbReference type="EMBL" id="KL198066">
    <property type="protein sequence ID" value="KDQ10535.1"/>
    <property type="molecule type" value="Genomic_DNA"/>
</dbReference>
<dbReference type="HOGENOM" id="CLU_005249_4_1_1"/>
<dbReference type="AlphaFoldDB" id="A0A067M743"/>
<keyword evidence="1" id="KW-0175">Coiled coil</keyword>
<evidence type="ECO:0000256" key="1">
    <source>
        <dbReference type="SAM" id="Coils"/>
    </source>
</evidence>
<dbReference type="PANTHER" id="PTHR36681">
    <property type="entry name" value="NUCLEAR GTPASE, GERMINAL CENTER-ASSOCIATED, TANDEM DUPLICATE 3"/>
    <property type="match status" value="1"/>
</dbReference>
<feature type="domain" description="DUF7605" evidence="4">
    <location>
        <begin position="747"/>
        <end position="909"/>
    </location>
</feature>
<evidence type="ECO:0000313" key="6">
    <source>
        <dbReference type="Proteomes" id="UP000027195"/>
    </source>
</evidence>
<gene>
    <name evidence="5" type="ORF">BOTBODRAFT_163630</name>
</gene>
<feature type="region of interest" description="Disordered" evidence="2">
    <location>
        <begin position="410"/>
        <end position="479"/>
    </location>
</feature>
<feature type="compositionally biased region" description="Basic and acidic residues" evidence="2">
    <location>
        <begin position="420"/>
        <end position="431"/>
    </location>
</feature>
<feature type="domain" description="Dynamin N-terminal" evidence="3">
    <location>
        <begin position="68"/>
        <end position="299"/>
    </location>
</feature>
<feature type="coiled-coil region" evidence="1">
    <location>
        <begin position="491"/>
        <end position="525"/>
    </location>
</feature>
<dbReference type="InterPro" id="IPR027417">
    <property type="entry name" value="P-loop_NTPase"/>
</dbReference>
<dbReference type="InParanoid" id="A0A067M743"/>
<sequence length="997" mass="111403">MHLLSPTIYTSAAEILYTPDDSIEEGLLMVKVVKEHLERITTGTDLRNQIWLRDIASLESQTIPKLTIAVCGSTGTGKSTMLNAILDSQILPTSGTQACTSTPIEIGYHPDKTVVADISFLSEKEWRDELAILLHDLECEHGQVKRPADLRDESRVAWDKVHAVYPALALSSLTAMSVDQLLGTDPAIIERLGRVKNIRAEDSETFRKEIQSYVSSQNGSSDKRKAKNDPALWPLIRQVKIQCCSDALRTGAVLVDLPGGADANAARCSIADEYMKKCDRIWIVAPIQRAADNKSAKELLGRNFKTQHLSFRAEDTITFVATNCDDVLCPELIDSLELQDDPALEKVEESLSQIDSEIEDCSRKQRKTDKSLKRIEKKIKRISGRLEKYERHAEEIKGEELLAHEGIGSRVARRSKEKRRRAEGDSDDRVPKRGRSKAGDITADTGKDSNKISPPGALATDSDHGASSDGGGDTESSDDELRLGGVRLLTIAEAEATISELRDKLRSAEQQEDHAKESQKEFSRQLAFLKCKWADAQKTKNQICSLRRSEWAREILKGDFRASLKEFEDSAAERVDPDNFDPTANPRDYTSLDLPVFTVTARDYIRIKGQLKGDDQPACFSQAEDTGIPQLRAWCHKLTMQPRERAAKAFRDQIRVFAGSVKSRIENLGVFTETDRALLRRKWQTPVPRQVLQGRLRRVDSGQKTGVSRLLELDFTQAVDDNVGSLRKLFKDNLQGVCTAGALKAAATAVQTSDDLATSSHWKTYRAILRRDGEWTRNLNEDLVAPMTTEIASSWARTFEGDLFSSLETRTIAIVTKLLDDFQDSCHAMVRGVARDQARGCLEEADTTLNKILDTARTQLSEAQKDVSRRLTPCVRERLHESYHTAHAITGRGSFKQQRDIIHEFLDENKDTLFQDGANAIMEGLDEIATSIGKTVKVELIDLSKKVEANLSTLWEDPDGRKYLAGERRRTVEKIDTIIDQLTLWDSAYAAQSLPST</sequence>
<keyword evidence="6" id="KW-1185">Reference proteome</keyword>
<dbReference type="Proteomes" id="UP000027195">
    <property type="component" value="Unassembled WGS sequence"/>
</dbReference>
<dbReference type="SUPFAM" id="SSF52540">
    <property type="entry name" value="P-loop containing nucleoside triphosphate hydrolases"/>
    <property type="match status" value="2"/>
</dbReference>
<feature type="coiled-coil region" evidence="1">
    <location>
        <begin position="344"/>
        <end position="399"/>
    </location>
</feature>
<dbReference type="Pfam" id="PF00350">
    <property type="entry name" value="Dynamin_N"/>
    <property type="match status" value="1"/>
</dbReference>
<evidence type="ECO:0000313" key="5">
    <source>
        <dbReference type="EMBL" id="KDQ10535.1"/>
    </source>
</evidence>
<evidence type="ECO:0000256" key="2">
    <source>
        <dbReference type="SAM" id="MobiDB-lite"/>
    </source>
</evidence>
<reference evidence="6" key="1">
    <citation type="journal article" date="2014" name="Proc. Natl. Acad. Sci. U.S.A.">
        <title>Extensive sampling of basidiomycete genomes demonstrates inadequacy of the white-rot/brown-rot paradigm for wood decay fungi.</title>
        <authorList>
            <person name="Riley R."/>
            <person name="Salamov A.A."/>
            <person name="Brown D.W."/>
            <person name="Nagy L.G."/>
            <person name="Floudas D."/>
            <person name="Held B.W."/>
            <person name="Levasseur A."/>
            <person name="Lombard V."/>
            <person name="Morin E."/>
            <person name="Otillar R."/>
            <person name="Lindquist E.A."/>
            <person name="Sun H."/>
            <person name="LaButti K.M."/>
            <person name="Schmutz J."/>
            <person name="Jabbour D."/>
            <person name="Luo H."/>
            <person name="Baker S.E."/>
            <person name="Pisabarro A.G."/>
            <person name="Walton J.D."/>
            <person name="Blanchette R.A."/>
            <person name="Henrissat B."/>
            <person name="Martin F."/>
            <person name="Cullen D."/>
            <person name="Hibbett D.S."/>
            <person name="Grigoriev I.V."/>
        </authorList>
    </citation>
    <scope>NUCLEOTIDE SEQUENCE [LARGE SCALE GENOMIC DNA]</scope>
    <source>
        <strain evidence="6">FD-172 SS1</strain>
    </source>
</reference>
<dbReference type="PANTHER" id="PTHR36681:SF3">
    <property type="entry name" value="NUCLEAR GTPASE, GERMINAL CENTER-ASSOCIATED, TANDEM DUPLICATE 3"/>
    <property type="match status" value="1"/>
</dbReference>
<dbReference type="InterPro" id="IPR045063">
    <property type="entry name" value="Dynamin_N"/>
</dbReference>
<name>A0A067M743_BOTB1</name>
<dbReference type="STRING" id="930990.A0A067M743"/>
<protein>
    <recommendedName>
        <fullName evidence="7">G domain-containing protein</fullName>
    </recommendedName>
</protein>
<evidence type="ECO:0000259" key="4">
    <source>
        <dbReference type="Pfam" id="PF24564"/>
    </source>
</evidence>